<dbReference type="EMBL" id="JACSDI010000012">
    <property type="protein sequence ID" value="MCG9965193.1"/>
    <property type="molecule type" value="Genomic_DNA"/>
</dbReference>
<evidence type="ECO:0008006" key="3">
    <source>
        <dbReference type="Google" id="ProtNLM"/>
    </source>
</evidence>
<gene>
    <name evidence="1" type="ORF">H9J30_14905</name>
</gene>
<evidence type="ECO:0000313" key="2">
    <source>
        <dbReference type="Proteomes" id="UP000829384"/>
    </source>
</evidence>
<name>A0ABS9QXU9_9GAMM</name>
<protein>
    <recommendedName>
        <fullName evidence="3">Restriction endonuclease type IV Mrr domain-containing protein</fullName>
    </recommendedName>
</protein>
<dbReference type="Proteomes" id="UP000829384">
    <property type="component" value="Unassembled WGS sequence"/>
</dbReference>
<accession>A0ABS9QXU9</accession>
<dbReference type="RefSeq" id="WP_240131706.1">
    <property type="nucleotide sequence ID" value="NZ_JACSDI010000012.1"/>
</dbReference>
<keyword evidence="2" id="KW-1185">Reference proteome</keyword>
<reference evidence="1 2" key="1">
    <citation type="submission" date="2020-08" db="EMBL/GenBank/DDBJ databases">
        <title>Whole genome sequence of Shewanella sp strain PS-2.</title>
        <authorList>
            <person name="Das S.K."/>
        </authorList>
    </citation>
    <scope>NUCLEOTIDE SEQUENCE [LARGE SCALE GENOMIC DNA]</scope>
    <source>
        <strain evidence="1 2">PS-2</strain>
    </source>
</reference>
<proteinExistence type="predicted"/>
<organism evidence="1 2">
    <name type="scientific">Shewanella cutis</name>
    <dbReference type="NCBI Taxonomy" id="2766780"/>
    <lineage>
        <taxon>Bacteria</taxon>
        <taxon>Pseudomonadati</taxon>
        <taxon>Pseudomonadota</taxon>
        <taxon>Gammaproteobacteria</taxon>
        <taxon>Alteromonadales</taxon>
        <taxon>Shewanellaceae</taxon>
        <taxon>Shewanella</taxon>
    </lineage>
</organism>
<comment type="caution">
    <text evidence="1">The sequence shown here is derived from an EMBL/GenBank/DDBJ whole genome shotgun (WGS) entry which is preliminary data.</text>
</comment>
<evidence type="ECO:0000313" key="1">
    <source>
        <dbReference type="EMBL" id="MCG9965193.1"/>
    </source>
</evidence>
<sequence>MAATGTKGYEMEEALRSYFLQSGYYVIRGMPLVHEGDFVTDVDLWLYSRGSPLSRELAIVDIKNKKQPQAMERILWVAGLKRLLGVDKAIVATTDRRASLETFARQLDVQVLNGNFLSKVKSYEPSHKIRISEEEFIKEILSDDLGKFDGDWKKQVDECRAKLLSGIDFDTFNYLLIRAEFFLNEIILKPYKKNAAIRCLYLILSYSLICMDYLFKELSFRTHGERNTLIFEGIKFGTKGKAGLQMLLGVSSALVTSYLPDGSGAAAIIKKGLLDELNNSRAHILADYLSESEVNKHSFGQAKLFEQVAMSVNIPSIIDMPHEAKSYIGCLCDYWGFDRVLCFDSLT</sequence>